<dbReference type="Gene3D" id="6.10.250.2090">
    <property type="match status" value="1"/>
</dbReference>
<dbReference type="OrthoDB" id="2105077at2759"/>
<sequence>MQESKQEDKQQNLFLNIKQNQNEEEFQDTGKFSCYENTLSCFGSIAGCLGMWLPFPCCCCPKPIIKVKQSYFGLLEKFGRYQKTLTAGLHKVNPYCEKIKLVDSRTYVNMKININYNYIIKVLDLKRQSVMTNDNISVNIDSVIFYRIYDPKKAMYKLSDIKASIEGLFCFFFFFNKNKYLNKELTYTCLRTICGEHSFQDLLEKRDVINDQIEAFIEQQSSNWGIYVEQVFIKDMLLSKDLMNQMSLVPISLRKAETKIISSQADVESAKLFREAADMLSSNAAMQIRYFELIQQIADQKGKSVVFLPLKQQESQN</sequence>
<dbReference type="InParanoid" id="G0R308"/>
<gene>
    <name evidence="3" type="ORF">IMG5_182240</name>
</gene>
<evidence type="ECO:0000259" key="2">
    <source>
        <dbReference type="SMART" id="SM00244"/>
    </source>
</evidence>
<accession>G0R308</accession>
<dbReference type="AlphaFoldDB" id="G0R308"/>
<comment type="similarity">
    <text evidence="1">Belongs to the band 7/mec-2 family.</text>
</comment>
<keyword evidence="4" id="KW-1185">Reference proteome</keyword>
<dbReference type="PANTHER" id="PTHR10264">
    <property type="entry name" value="BAND 7 PROTEIN-RELATED"/>
    <property type="match status" value="1"/>
</dbReference>
<dbReference type="FunFam" id="3.30.479.30:FF:000004">
    <property type="entry name" value="Putative membrane protease family, stomatin"/>
    <property type="match status" value="1"/>
</dbReference>
<dbReference type="CDD" id="cd13437">
    <property type="entry name" value="SPFH_alloslipin"/>
    <property type="match status" value="1"/>
</dbReference>
<dbReference type="PANTHER" id="PTHR10264:SF19">
    <property type="entry name" value="AT06885P-RELATED"/>
    <property type="match status" value="1"/>
</dbReference>
<dbReference type="SUPFAM" id="SSF117892">
    <property type="entry name" value="Band 7/SPFH domain"/>
    <property type="match status" value="1"/>
</dbReference>
<feature type="domain" description="Band 7" evidence="2">
    <location>
        <begin position="62"/>
        <end position="250"/>
    </location>
</feature>
<dbReference type="GO" id="GO:0005886">
    <property type="term" value="C:plasma membrane"/>
    <property type="evidence" value="ECO:0007669"/>
    <property type="project" value="InterPro"/>
</dbReference>
<dbReference type="InterPro" id="IPR001107">
    <property type="entry name" value="Band_7"/>
</dbReference>
<dbReference type="GO" id="GO:0098552">
    <property type="term" value="C:side of membrane"/>
    <property type="evidence" value="ECO:0007669"/>
    <property type="project" value="UniProtKB-ARBA"/>
</dbReference>
<dbReference type="SMART" id="SM00244">
    <property type="entry name" value="PHB"/>
    <property type="match status" value="1"/>
</dbReference>
<reference evidence="3 4" key="1">
    <citation type="submission" date="2011-07" db="EMBL/GenBank/DDBJ databases">
        <authorList>
            <person name="Coyne R."/>
            <person name="Brami D."/>
            <person name="Johnson J."/>
            <person name="Hostetler J."/>
            <person name="Hannick L."/>
            <person name="Clark T."/>
            <person name="Cassidy-Hanley D."/>
            <person name="Inman J."/>
        </authorList>
    </citation>
    <scope>NUCLEOTIDE SEQUENCE [LARGE SCALE GENOMIC DNA]</scope>
    <source>
        <strain evidence="3 4">G5</strain>
    </source>
</reference>
<dbReference type="OMA" id="IQQMVRV"/>
<evidence type="ECO:0000256" key="1">
    <source>
        <dbReference type="ARBA" id="ARBA00008164"/>
    </source>
</evidence>
<dbReference type="GeneID" id="14904214"/>
<proteinExistence type="inferred from homology"/>
<name>G0R308_ICHMU</name>
<dbReference type="STRING" id="857967.G0R308"/>
<dbReference type="InterPro" id="IPR043202">
    <property type="entry name" value="Band-7_stomatin-like"/>
</dbReference>
<dbReference type="Proteomes" id="UP000008983">
    <property type="component" value="Unassembled WGS sequence"/>
</dbReference>
<organism evidence="3 4">
    <name type="scientific">Ichthyophthirius multifiliis</name>
    <name type="common">White spot disease agent</name>
    <name type="synonym">Ich</name>
    <dbReference type="NCBI Taxonomy" id="5932"/>
    <lineage>
        <taxon>Eukaryota</taxon>
        <taxon>Sar</taxon>
        <taxon>Alveolata</taxon>
        <taxon>Ciliophora</taxon>
        <taxon>Intramacronucleata</taxon>
        <taxon>Oligohymenophorea</taxon>
        <taxon>Hymenostomatida</taxon>
        <taxon>Ophryoglenina</taxon>
        <taxon>Ichthyophthirius</taxon>
    </lineage>
</organism>
<dbReference type="EMBL" id="GL984286">
    <property type="protein sequence ID" value="EGR28140.1"/>
    <property type="molecule type" value="Genomic_DNA"/>
</dbReference>
<dbReference type="Gene3D" id="3.30.479.30">
    <property type="entry name" value="Band 7 domain"/>
    <property type="match status" value="1"/>
</dbReference>
<dbReference type="Pfam" id="PF01145">
    <property type="entry name" value="Band_7"/>
    <property type="match status" value="1"/>
</dbReference>
<dbReference type="RefSeq" id="XP_004027485.1">
    <property type="nucleotide sequence ID" value="XM_004027436.1"/>
</dbReference>
<protein>
    <submittedName>
        <fullName evidence="3">Stomatin family protein, putative</fullName>
    </submittedName>
</protein>
<dbReference type="InterPro" id="IPR036013">
    <property type="entry name" value="Band_7/SPFH_dom_sf"/>
</dbReference>
<dbReference type="eggNOG" id="KOG2621">
    <property type="taxonomic scope" value="Eukaryota"/>
</dbReference>
<evidence type="ECO:0000313" key="4">
    <source>
        <dbReference type="Proteomes" id="UP000008983"/>
    </source>
</evidence>
<evidence type="ECO:0000313" key="3">
    <source>
        <dbReference type="EMBL" id="EGR28140.1"/>
    </source>
</evidence>